<comment type="similarity">
    <text evidence="2">Belongs to the asaB hydroxylase/desaturase family.</text>
</comment>
<sequence>MAIPEVAVACLNGPNPSPARTDVKVSTVFYMNHLPLYQKEKPYFLNVPVDAGSELAQTNVGYTRQQIHVANIRGCEHVFTLDQTGFQLGKLQTKLTYEDFADSKAIAKRFFPEVQQFLREALGASEVLTFDYQVRRRDPSLPRNSRGAVGKAQPFASVHADQTASSAMRRLEYFHPEWFDKYKNGRVQIVNIWKPLHGPTFDAPLAVCDYRTVEDADRVPTDVVFPDYLGETYNFWPNPNHKWYYVDGQMPDEAWMIKCFDSKTAEDPDVSQFAPHVSFPYRDAPPGTLPRESVEVRNFVFYSVK</sequence>
<dbReference type="NCBIfam" id="NF041278">
    <property type="entry name" value="CmcJ_NvfI_EfuI"/>
    <property type="match status" value="1"/>
</dbReference>
<dbReference type="PANTHER" id="PTHR34598:SF3">
    <property type="entry name" value="OXIDOREDUCTASE AN1597"/>
    <property type="match status" value="1"/>
</dbReference>
<evidence type="ECO:0000313" key="3">
    <source>
        <dbReference type="EMBL" id="KAF2489453.1"/>
    </source>
</evidence>
<accession>A0A6A6QCQ8</accession>
<proteinExistence type="inferred from homology"/>
<protein>
    <recommendedName>
        <fullName evidence="5">CmcJ-like methyltransferase</fullName>
    </recommendedName>
</protein>
<dbReference type="GO" id="GO:0016491">
    <property type="term" value="F:oxidoreductase activity"/>
    <property type="evidence" value="ECO:0007669"/>
    <property type="project" value="UniProtKB-KW"/>
</dbReference>
<evidence type="ECO:0000256" key="1">
    <source>
        <dbReference type="ARBA" id="ARBA00023002"/>
    </source>
</evidence>
<dbReference type="InterPro" id="IPR044053">
    <property type="entry name" value="AsaB-like"/>
</dbReference>
<dbReference type="AlphaFoldDB" id="A0A6A6QCQ8"/>
<keyword evidence="1" id="KW-0560">Oxidoreductase</keyword>
<dbReference type="Proteomes" id="UP000799750">
    <property type="component" value="Unassembled WGS sequence"/>
</dbReference>
<evidence type="ECO:0000313" key="4">
    <source>
        <dbReference type="Proteomes" id="UP000799750"/>
    </source>
</evidence>
<name>A0A6A6QCQ8_9PEZI</name>
<dbReference type="EMBL" id="MU004199">
    <property type="protein sequence ID" value="KAF2489453.1"/>
    <property type="molecule type" value="Genomic_DNA"/>
</dbReference>
<evidence type="ECO:0008006" key="5">
    <source>
        <dbReference type="Google" id="ProtNLM"/>
    </source>
</evidence>
<gene>
    <name evidence="3" type="ORF">BU16DRAFT_519476</name>
</gene>
<keyword evidence="4" id="KW-1185">Reference proteome</keyword>
<evidence type="ECO:0000256" key="2">
    <source>
        <dbReference type="ARBA" id="ARBA00023604"/>
    </source>
</evidence>
<dbReference type="OrthoDB" id="412788at2759"/>
<organism evidence="3 4">
    <name type="scientific">Lophium mytilinum</name>
    <dbReference type="NCBI Taxonomy" id="390894"/>
    <lineage>
        <taxon>Eukaryota</taxon>
        <taxon>Fungi</taxon>
        <taxon>Dikarya</taxon>
        <taxon>Ascomycota</taxon>
        <taxon>Pezizomycotina</taxon>
        <taxon>Dothideomycetes</taxon>
        <taxon>Pleosporomycetidae</taxon>
        <taxon>Mytilinidiales</taxon>
        <taxon>Mytilinidiaceae</taxon>
        <taxon>Lophium</taxon>
    </lineage>
</organism>
<dbReference type="PANTHER" id="PTHR34598">
    <property type="entry name" value="BLL6449 PROTEIN"/>
    <property type="match status" value="1"/>
</dbReference>
<reference evidence="3" key="1">
    <citation type="journal article" date="2020" name="Stud. Mycol.">
        <title>101 Dothideomycetes genomes: a test case for predicting lifestyles and emergence of pathogens.</title>
        <authorList>
            <person name="Haridas S."/>
            <person name="Albert R."/>
            <person name="Binder M."/>
            <person name="Bloem J."/>
            <person name="Labutti K."/>
            <person name="Salamov A."/>
            <person name="Andreopoulos B."/>
            <person name="Baker S."/>
            <person name="Barry K."/>
            <person name="Bills G."/>
            <person name="Bluhm B."/>
            <person name="Cannon C."/>
            <person name="Castanera R."/>
            <person name="Culley D."/>
            <person name="Daum C."/>
            <person name="Ezra D."/>
            <person name="Gonzalez J."/>
            <person name="Henrissat B."/>
            <person name="Kuo A."/>
            <person name="Liang C."/>
            <person name="Lipzen A."/>
            <person name="Lutzoni F."/>
            <person name="Magnuson J."/>
            <person name="Mondo S."/>
            <person name="Nolan M."/>
            <person name="Ohm R."/>
            <person name="Pangilinan J."/>
            <person name="Park H.-J."/>
            <person name="Ramirez L."/>
            <person name="Alfaro M."/>
            <person name="Sun H."/>
            <person name="Tritt A."/>
            <person name="Yoshinaga Y."/>
            <person name="Zwiers L.-H."/>
            <person name="Turgeon B."/>
            <person name="Goodwin S."/>
            <person name="Spatafora J."/>
            <person name="Crous P."/>
            <person name="Grigoriev I."/>
        </authorList>
    </citation>
    <scope>NUCLEOTIDE SEQUENCE</scope>
    <source>
        <strain evidence="3">CBS 269.34</strain>
    </source>
</reference>